<feature type="domain" description="Ketoreductase" evidence="4">
    <location>
        <begin position="17"/>
        <end position="192"/>
    </location>
</feature>
<dbReference type="PANTHER" id="PTHR24321:SF8">
    <property type="entry name" value="ESTRADIOL 17-BETA-DEHYDROGENASE 8-RELATED"/>
    <property type="match status" value="1"/>
</dbReference>
<evidence type="ECO:0000256" key="1">
    <source>
        <dbReference type="ARBA" id="ARBA00006484"/>
    </source>
</evidence>
<organism evidence="5 6">
    <name type="scientific">Halorubrum lacusprofundi (strain ATCC 49239 / DSM 5036 / JCM 8891 / ACAM 34)</name>
    <dbReference type="NCBI Taxonomy" id="416348"/>
    <lineage>
        <taxon>Archaea</taxon>
        <taxon>Methanobacteriati</taxon>
        <taxon>Methanobacteriota</taxon>
        <taxon>Stenosarchaea group</taxon>
        <taxon>Halobacteria</taxon>
        <taxon>Halobacteriales</taxon>
        <taxon>Haloferacaceae</taxon>
        <taxon>Halorubrum</taxon>
    </lineage>
</organism>
<dbReference type="EMBL" id="CP001365">
    <property type="protein sequence ID" value="ACM56689.1"/>
    <property type="molecule type" value="Genomic_DNA"/>
</dbReference>
<evidence type="ECO:0000259" key="4">
    <source>
        <dbReference type="SMART" id="SM00822"/>
    </source>
</evidence>
<dbReference type="SMART" id="SM00822">
    <property type="entry name" value="PKS_KR"/>
    <property type="match status" value="1"/>
</dbReference>
<dbReference type="Proteomes" id="UP000000740">
    <property type="component" value="Chromosome 1"/>
</dbReference>
<dbReference type="AlphaFoldDB" id="B9LMV1"/>
<dbReference type="Pfam" id="PF13561">
    <property type="entry name" value="adh_short_C2"/>
    <property type="match status" value="1"/>
</dbReference>
<keyword evidence="6" id="KW-1185">Reference proteome</keyword>
<evidence type="ECO:0000256" key="2">
    <source>
        <dbReference type="ARBA" id="ARBA00023002"/>
    </source>
</evidence>
<dbReference type="RefSeq" id="WP_015909836.1">
    <property type="nucleotide sequence ID" value="NC_012029.1"/>
</dbReference>
<dbReference type="InterPro" id="IPR057326">
    <property type="entry name" value="KR_dom"/>
</dbReference>
<dbReference type="GO" id="GO:0016491">
    <property type="term" value="F:oxidoreductase activity"/>
    <property type="evidence" value="ECO:0007669"/>
    <property type="project" value="UniProtKB-KW"/>
</dbReference>
<dbReference type="PRINTS" id="PR00081">
    <property type="entry name" value="GDHRDH"/>
</dbReference>
<evidence type="ECO:0000256" key="3">
    <source>
        <dbReference type="ARBA" id="ARBA00023027"/>
    </source>
</evidence>
<evidence type="ECO:0000313" key="5">
    <source>
        <dbReference type="EMBL" id="ACM56689.1"/>
    </source>
</evidence>
<name>B9LMV1_HALLT</name>
<dbReference type="FunFam" id="3.40.50.720:FF:000084">
    <property type="entry name" value="Short-chain dehydrogenase reductase"/>
    <property type="match status" value="1"/>
</dbReference>
<keyword evidence="3" id="KW-0520">NAD</keyword>
<dbReference type="eggNOG" id="arCOG01259">
    <property type="taxonomic scope" value="Archaea"/>
</dbReference>
<dbReference type="PANTHER" id="PTHR24321">
    <property type="entry name" value="DEHYDROGENASES, SHORT CHAIN"/>
    <property type="match status" value="1"/>
</dbReference>
<dbReference type="HOGENOM" id="CLU_010194_1_2_2"/>
<dbReference type="PROSITE" id="PS00061">
    <property type="entry name" value="ADH_SHORT"/>
    <property type="match status" value="1"/>
</dbReference>
<sequence>MEPTDDETRPEPAFAGETVLITGTARGIGRACAVRFAERGATVVGGDRLDQSETAGTCTDLPGAFEPVAADVTDPEAVEALVERAADTGRVDAVVNVAGIVAREPLATHDGEPWERSVAVNLTAPFRIAREAAPHLRKTGGAVVNISSIYGQIGAAERAGYASTKAGIEGLTRALAAELGEDGVRANAVAPGFIETPMTEPYAEDDAARERFRELAALERLGGPGEVASVVTFLASDDASFVTGETVLVDGGRATVE</sequence>
<dbReference type="KEGG" id="hla:Hlac_1094"/>
<protein>
    <submittedName>
        <fullName evidence="5">Short-chain dehydrogenase/reductase SDR</fullName>
    </submittedName>
</protein>
<proteinExistence type="inferred from homology"/>
<comment type="similarity">
    <text evidence="1">Belongs to the short-chain dehydrogenases/reductases (SDR) family.</text>
</comment>
<dbReference type="SUPFAM" id="SSF51735">
    <property type="entry name" value="NAD(P)-binding Rossmann-fold domains"/>
    <property type="match status" value="1"/>
</dbReference>
<gene>
    <name evidence="5" type="ordered locus">Hlac_1094</name>
</gene>
<dbReference type="Gene3D" id="3.40.50.720">
    <property type="entry name" value="NAD(P)-binding Rossmann-like Domain"/>
    <property type="match status" value="1"/>
</dbReference>
<dbReference type="PRINTS" id="PR00080">
    <property type="entry name" value="SDRFAMILY"/>
</dbReference>
<accession>B9LMV1</accession>
<keyword evidence="2" id="KW-0560">Oxidoreductase</keyword>
<dbReference type="InterPro" id="IPR020904">
    <property type="entry name" value="Sc_DH/Rdtase_CS"/>
</dbReference>
<dbReference type="InterPro" id="IPR036291">
    <property type="entry name" value="NAD(P)-bd_dom_sf"/>
</dbReference>
<dbReference type="CDD" id="cd05233">
    <property type="entry name" value="SDR_c"/>
    <property type="match status" value="1"/>
</dbReference>
<reference evidence="5 6" key="1">
    <citation type="journal article" date="2016" name="Stand. Genomic Sci.">
        <title>Complete genome sequence of the Antarctic Halorubrum lacusprofundi type strain ACAM 34.</title>
        <authorList>
            <person name="Anderson I.J."/>
            <person name="DasSarma P."/>
            <person name="Lucas S."/>
            <person name="Copeland A."/>
            <person name="Lapidus A."/>
            <person name="Del Rio T.G."/>
            <person name="Tice H."/>
            <person name="Dalin E."/>
            <person name="Bruce D.C."/>
            <person name="Goodwin L."/>
            <person name="Pitluck S."/>
            <person name="Sims D."/>
            <person name="Brettin T.S."/>
            <person name="Detter J.C."/>
            <person name="Han C.S."/>
            <person name="Larimer F."/>
            <person name="Hauser L."/>
            <person name="Land M."/>
            <person name="Ivanova N."/>
            <person name="Richardson P."/>
            <person name="Cavicchioli R."/>
            <person name="DasSarma S."/>
            <person name="Woese C.R."/>
            <person name="Kyrpides N.C."/>
        </authorList>
    </citation>
    <scope>NUCLEOTIDE SEQUENCE [LARGE SCALE GENOMIC DNA]</scope>
    <source>
        <strain evidence="6">ATCC 49239 / DSM 5036 / JCM 8891 / ACAM 34</strain>
    </source>
</reference>
<dbReference type="GeneID" id="7400166"/>
<evidence type="ECO:0000313" key="6">
    <source>
        <dbReference type="Proteomes" id="UP000000740"/>
    </source>
</evidence>
<dbReference type="InterPro" id="IPR002347">
    <property type="entry name" value="SDR_fam"/>
</dbReference>